<protein>
    <submittedName>
        <fullName evidence="1">Uncharacterized protein</fullName>
    </submittedName>
</protein>
<organism evidence="1 2">
    <name type="scientific">Rubripirellula obstinata</name>
    <dbReference type="NCBI Taxonomy" id="406547"/>
    <lineage>
        <taxon>Bacteria</taxon>
        <taxon>Pseudomonadati</taxon>
        <taxon>Planctomycetota</taxon>
        <taxon>Planctomycetia</taxon>
        <taxon>Pirellulales</taxon>
        <taxon>Pirellulaceae</taxon>
        <taxon>Rubripirellula</taxon>
    </lineage>
</organism>
<proteinExistence type="predicted"/>
<accession>A0A5B1CQD8</accession>
<sequence>MITKWNTSSYVPGLSPDFINDVLTFYQPWKATP</sequence>
<keyword evidence="2" id="KW-1185">Reference proteome</keyword>
<reference evidence="1 2" key="1">
    <citation type="submission" date="2019-08" db="EMBL/GenBank/DDBJ databases">
        <title>Deep-cultivation of Planctomycetes and their phenomic and genomic characterization uncovers novel biology.</title>
        <authorList>
            <person name="Wiegand S."/>
            <person name="Jogler M."/>
            <person name="Boedeker C."/>
            <person name="Pinto D."/>
            <person name="Vollmers J."/>
            <person name="Rivas-Marin E."/>
            <person name="Kohn T."/>
            <person name="Peeters S.H."/>
            <person name="Heuer A."/>
            <person name="Rast P."/>
            <person name="Oberbeckmann S."/>
            <person name="Bunk B."/>
            <person name="Jeske O."/>
            <person name="Meyerdierks A."/>
            <person name="Storesund J.E."/>
            <person name="Kallscheuer N."/>
            <person name="Luecker S."/>
            <person name="Lage O.M."/>
            <person name="Pohl T."/>
            <person name="Merkel B.J."/>
            <person name="Hornburger P."/>
            <person name="Mueller R.-W."/>
            <person name="Bruemmer F."/>
            <person name="Labrenz M."/>
            <person name="Spormann A.M."/>
            <person name="Op Den Camp H."/>
            <person name="Overmann J."/>
            <person name="Amann R."/>
            <person name="Jetten M.S.M."/>
            <person name="Mascher T."/>
            <person name="Medema M.H."/>
            <person name="Devos D.P."/>
            <person name="Kaster A.-K."/>
            <person name="Ovreas L."/>
            <person name="Rohde M."/>
            <person name="Galperin M.Y."/>
            <person name="Jogler C."/>
        </authorList>
    </citation>
    <scope>NUCLEOTIDE SEQUENCE [LARGE SCALE GENOMIC DNA]</scope>
    <source>
        <strain evidence="1 2">LF1</strain>
    </source>
</reference>
<comment type="caution">
    <text evidence="1">The sequence shown here is derived from an EMBL/GenBank/DDBJ whole genome shotgun (WGS) entry which is preliminary data.</text>
</comment>
<dbReference type="Proteomes" id="UP000322699">
    <property type="component" value="Unassembled WGS sequence"/>
</dbReference>
<dbReference type="EMBL" id="VRLW01000001">
    <property type="protein sequence ID" value="KAA1261850.1"/>
    <property type="molecule type" value="Genomic_DNA"/>
</dbReference>
<evidence type="ECO:0000313" key="1">
    <source>
        <dbReference type="EMBL" id="KAA1261850.1"/>
    </source>
</evidence>
<name>A0A5B1CQD8_9BACT</name>
<dbReference type="AlphaFoldDB" id="A0A5B1CQD8"/>
<gene>
    <name evidence="1" type="ORF">LF1_44110</name>
</gene>
<evidence type="ECO:0000313" key="2">
    <source>
        <dbReference type="Proteomes" id="UP000322699"/>
    </source>
</evidence>